<feature type="transmembrane region" description="Helical" evidence="1">
    <location>
        <begin position="58"/>
        <end position="76"/>
    </location>
</feature>
<keyword evidence="1" id="KW-1133">Transmembrane helix</keyword>
<feature type="transmembrane region" description="Helical" evidence="1">
    <location>
        <begin position="12"/>
        <end position="37"/>
    </location>
</feature>
<keyword evidence="1" id="KW-0472">Membrane</keyword>
<sequence>MYEKWAAPLFFLRFIILGLSQWSSMAFIMLEVLVVWLEYLFYKRHLICCSEAQRLAIIKYYVVIANITTVTMGVLIQI</sequence>
<evidence type="ECO:0000313" key="2">
    <source>
        <dbReference type="EMBL" id="ADZ81910.1"/>
    </source>
</evidence>
<dbReference type="HOGENOM" id="CLU_2615549_0_0_9"/>
<protein>
    <submittedName>
        <fullName evidence="2">Uncharacterized protein</fullName>
    </submittedName>
</protein>
<dbReference type="RefSeq" id="WP_013655211.1">
    <property type="nucleotide sequence ID" value="NC_015275.1"/>
</dbReference>
<accession>F2JHW6</accession>
<gene>
    <name evidence="2" type="ordered locus">Clole_0153</name>
</gene>
<evidence type="ECO:0000256" key="1">
    <source>
        <dbReference type="SAM" id="Phobius"/>
    </source>
</evidence>
<proteinExistence type="predicted"/>
<organism evidence="2 3">
    <name type="scientific">Cellulosilyticum lentocellum (strain ATCC 49066 / DSM 5427 / NCIMB 11756 / RHM5)</name>
    <name type="common">Clostridium lentocellum</name>
    <dbReference type="NCBI Taxonomy" id="642492"/>
    <lineage>
        <taxon>Bacteria</taxon>
        <taxon>Bacillati</taxon>
        <taxon>Bacillota</taxon>
        <taxon>Clostridia</taxon>
        <taxon>Lachnospirales</taxon>
        <taxon>Cellulosilyticaceae</taxon>
        <taxon>Cellulosilyticum</taxon>
    </lineage>
</organism>
<dbReference type="STRING" id="642492.Clole_0153"/>
<evidence type="ECO:0000313" key="3">
    <source>
        <dbReference type="Proteomes" id="UP000008467"/>
    </source>
</evidence>
<reference evidence="2 3" key="1">
    <citation type="journal article" date="2011" name="J. Bacteriol.">
        <title>Complete genome sequence of the cellulose-degrading bacterium Cellulosilyticum lentocellum.</title>
        <authorList>
            <consortium name="US DOE Joint Genome Institute"/>
            <person name="Miller D.A."/>
            <person name="Suen G."/>
            <person name="Bruce D."/>
            <person name="Copeland A."/>
            <person name="Cheng J.F."/>
            <person name="Detter C."/>
            <person name="Goodwin L.A."/>
            <person name="Han C.S."/>
            <person name="Hauser L.J."/>
            <person name="Land M.L."/>
            <person name="Lapidus A."/>
            <person name="Lucas S."/>
            <person name="Meincke L."/>
            <person name="Pitluck S."/>
            <person name="Tapia R."/>
            <person name="Teshima H."/>
            <person name="Woyke T."/>
            <person name="Fox B.G."/>
            <person name="Angert E.R."/>
            <person name="Currie C.R."/>
        </authorList>
    </citation>
    <scope>NUCLEOTIDE SEQUENCE [LARGE SCALE GENOMIC DNA]</scope>
    <source>
        <strain evidence="3">ATCC 49066 / DSM 5427 / NCIMB 11756 / RHM5</strain>
    </source>
</reference>
<dbReference type="Proteomes" id="UP000008467">
    <property type="component" value="Chromosome"/>
</dbReference>
<dbReference type="AlphaFoldDB" id="F2JHW6"/>
<name>F2JHW6_CELLD</name>
<keyword evidence="3" id="KW-1185">Reference proteome</keyword>
<dbReference type="KEGG" id="cle:Clole_0153"/>
<dbReference type="EMBL" id="CP002582">
    <property type="protein sequence ID" value="ADZ81910.1"/>
    <property type="molecule type" value="Genomic_DNA"/>
</dbReference>
<keyword evidence="1" id="KW-0812">Transmembrane</keyword>